<dbReference type="PANTHER" id="PTHR46036">
    <property type="entry name" value="LACTOYLGLUTATHIONE LYASE"/>
    <property type="match status" value="1"/>
</dbReference>
<feature type="coiled-coil region" evidence="3">
    <location>
        <begin position="304"/>
        <end position="336"/>
    </location>
</feature>
<dbReference type="SUPFAM" id="SSF54593">
    <property type="entry name" value="Glyoxalase/Bleomycin resistance protein/Dihydroxybiphenyl dioxygenase"/>
    <property type="match status" value="2"/>
</dbReference>
<dbReference type="PANTHER" id="PTHR46036:SF10">
    <property type="entry name" value="LACTOYLGLUTATHIONE LYASE"/>
    <property type="match status" value="1"/>
</dbReference>
<name>A0A4P1RQA5_LUPAN</name>
<evidence type="ECO:0000313" key="6">
    <source>
        <dbReference type="EMBL" id="OIW15972.1"/>
    </source>
</evidence>
<dbReference type="InterPro" id="IPR037523">
    <property type="entry name" value="VOC_core"/>
</dbReference>
<evidence type="ECO:0000313" key="7">
    <source>
        <dbReference type="Proteomes" id="UP000188354"/>
    </source>
</evidence>
<dbReference type="InterPro" id="IPR010675">
    <property type="entry name" value="Bin3_C"/>
</dbReference>
<dbReference type="PROSITE" id="PS51515">
    <property type="entry name" value="BIN3_SAM"/>
    <property type="match status" value="1"/>
</dbReference>
<evidence type="ECO:0000256" key="2">
    <source>
        <dbReference type="PROSITE-ProRule" id="PRU00848"/>
    </source>
</evidence>
<dbReference type="GO" id="GO:0005737">
    <property type="term" value="C:cytoplasm"/>
    <property type="evidence" value="ECO:0007669"/>
    <property type="project" value="TreeGrafter"/>
</dbReference>
<keyword evidence="1" id="KW-0479">Metal-binding</keyword>
<dbReference type="EMBL" id="CM007363">
    <property type="protein sequence ID" value="OIW15972.1"/>
    <property type="molecule type" value="Genomic_DNA"/>
</dbReference>
<gene>
    <name evidence="6" type="ORF">TanjilG_04507</name>
</gene>
<evidence type="ECO:0000256" key="1">
    <source>
        <dbReference type="ARBA" id="ARBA00022723"/>
    </source>
</evidence>
<feature type="domain" description="VOC" evidence="5">
    <location>
        <begin position="173"/>
        <end position="297"/>
    </location>
</feature>
<dbReference type="InterPro" id="IPR029068">
    <property type="entry name" value="Glyas_Bleomycin-R_OHBP_Dase"/>
</dbReference>
<dbReference type="GO" id="GO:0008168">
    <property type="term" value="F:methyltransferase activity"/>
    <property type="evidence" value="ECO:0007669"/>
    <property type="project" value="InterPro"/>
</dbReference>
<reference evidence="6 7" key="1">
    <citation type="journal article" date="2017" name="Plant Biotechnol. J.">
        <title>A comprehensive draft genome sequence for lupin (Lupinus angustifolius), an emerging health food: insights into plant-microbe interactions and legume evolution.</title>
        <authorList>
            <person name="Hane J.K."/>
            <person name="Ming Y."/>
            <person name="Kamphuis L.G."/>
            <person name="Nelson M.N."/>
            <person name="Garg G."/>
            <person name="Atkins C.A."/>
            <person name="Bayer P.E."/>
            <person name="Bravo A."/>
            <person name="Bringans S."/>
            <person name="Cannon S."/>
            <person name="Edwards D."/>
            <person name="Foley R."/>
            <person name="Gao L.L."/>
            <person name="Harrison M.J."/>
            <person name="Huang W."/>
            <person name="Hurgobin B."/>
            <person name="Li S."/>
            <person name="Liu C.W."/>
            <person name="McGrath A."/>
            <person name="Morahan G."/>
            <person name="Murray J."/>
            <person name="Weller J."/>
            <person name="Jian J."/>
            <person name="Singh K.B."/>
        </authorList>
    </citation>
    <scope>NUCLEOTIDE SEQUENCE [LARGE SCALE GENOMIC DNA]</scope>
    <source>
        <strain evidence="7">cv. Tanjil</strain>
        <tissue evidence="6">Whole plant</tissue>
    </source>
</reference>
<evidence type="ECO:0000256" key="3">
    <source>
        <dbReference type="SAM" id="Coils"/>
    </source>
</evidence>
<dbReference type="InterPro" id="IPR004360">
    <property type="entry name" value="Glyas_Fos-R_dOase_dom"/>
</dbReference>
<dbReference type="GO" id="GO:0019243">
    <property type="term" value="P:methylglyoxal catabolic process to D-lactate via S-lactoyl-glutathione"/>
    <property type="evidence" value="ECO:0007669"/>
    <property type="project" value="TreeGrafter"/>
</dbReference>
<dbReference type="Gene3D" id="3.40.50.150">
    <property type="entry name" value="Vaccinia Virus protein VP39"/>
    <property type="match status" value="1"/>
</dbReference>
<proteinExistence type="predicted"/>
<dbReference type="PROSITE" id="PS51819">
    <property type="entry name" value="VOC"/>
    <property type="match status" value="2"/>
</dbReference>
<dbReference type="GO" id="GO:0046872">
    <property type="term" value="F:metal ion binding"/>
    <property type="evidence" value="ECO:0007669"/>
    <property type="project" value="UniProtKB-KW"/>
</dbReference>
<dbReference type="Pfam" id="PF00903">
    <property type="entry name" value="Glyoxalase"/>
    <property type="match status" value="2"/>
</dbReference>
<evidence type="ECO:0000259" key="4">
    <source>
        <dbReference type="PROSITE" id="PS51515"/>
    </source>
</evidence>
<feature type="domain" description="Bin3-type SAM" evidence="4">
    <location>
        <begin position="341"/>
        <end position="556"/>
    </location>
</feature>
<accession>A0A4P1RQA5</accession>
<dbReference type="PROSITE" id="PS00935">
    <property type="entry name" value="GLYOXALASE_I_2"/>
    <property type="match status" value="1"/>
</dbReference>
<dbReference type="AlphaFoldDB" id="A0A4P1RQA5"/>
<protein>
    <submittedName>
        <fullName evidence="6">Uncharacterized protein</fullName>
    </submittedName>
</protein>
<keyword evidence="3" id="KW-0175">Coiled coil</keyword>
<dbReference type="InterPro" id="IPR029063">
    <property type="entry name" value="SAM-dependent_MTases_sf"/>
</dbReference>
<dbReference type="Gene3D" id="3.10.180.10">
    <property type="entry name" value="2,3-Dihydroxybiphenyl 1,2-Dioxygenase, domain 1"/>
    <property type="match status" value="2"/>
</dbReference>
<dbReference type="Gramene" id="OIW15972">
    <property type="protein sequence ID" value="OIW15972"/>
    <property type="gene ID" value="TanjilG_04507"/>
</dbReference>
<dbReference type="UniPathway" id="UPA00619">
    <property type="reaction ID" value="UER00675"/>
</dbReference>
<dbReference type="GO" id="GO:0004462">
    <property type="term" value="F:lactoylglutathione lyase activity"/>
    <property type="evidence" value="ECO:0007669"/>
    <property type="project" value="InterPro"/>
</dbReference>
<dbReference type="InterPro" id="IPR024160">
    <property type="entry name" value="BIN3_SAM-bd_dom"/>
</dbReference>
<keyword evidence="2" id="KW-0949">S-adenosyl-L-methionine</keyword>
<keyword evidence="7" id="KW-1185">Reference proteome</keyword>
<dbReference type="InterPro" id="IPR018146">
    <property type="entry name" value="Glyoxalase_1_CS"/>
</dbReference>
<dbReference type="Pfam" id="PF06859">
    <property type="entry name" value="Bin3"/>
    <property type="match status" value="1"/>
</dbReference>
<sequence>MASSILPFTLPSLSSFNPSQRPYLFHLRSAVPQSQNFGLKASRLLRQDDNCINVMASGNLSYAVTQEHVLRRRDMPEQKYTNVFLGYGQEHAHFVIELTYNYGIDSYGIGNGFGHFGLAVDDVSRTVDIVRVKGGKITREPGPVRGRSSVSALIEDPDGYTFELLERPPSPEPLCQVMLRVGDLNRSIKFYEKACGMDLLYMRDNPESKSTIAMMGYGPEDKNTVLELTYNYGVTEYDIGDAYAQIAIGTNDVYRTAEAIKLAGGKVTREPGPVPGINTKITACVDPDGWKTVWLLRMLHKNEKIEKEEGIEVMENNAAQEENQNVEQQQQEEIEVDLPQDPRLKLLNKAWIEGLDCLHIGCNDGKITIQIGRISEANLNLSRTVDPISVEAYWELDTSSSSGLYSDDEIPMEQIEELPQNQEQIEELLQNQEIIEEFQGNEEHNVGPFLRNPSDIISFKIENIYRNEIRLMINEYDMILCLSTTHWTEMNLEGHNLVTLFRRLWYNLRSKGRIVLEPKSLKPYGSNFYDSEAEEPKYRKVYQINSNGECIVVFKK</sequence>
<organism evidence="6 7">
    <name type="scientific">Lupinus angustifolius</name>
    <name type="common">Narrow-leaved blue lupine</name>
    <dbReference type="NCBI Taxonomy" id="3871"/>
    <lineage>
        <taxon>Eukaryota</taxon>
        <taxon>Viridiplantae</taxon>
        <taxon>Streptophyta</taxon>
        <taxon>Embryophyta</taxon>
        <taxon>Tracheophyta</taxon>
        <taxon>Spermatophyta</taxon>
        <taxon>Magnoliopsida</taxon>
        <taxon>eudicotyledons</taxon>
        <taxon>Gunneridae</taxon>
        <taxon>Pentapetalae</taxon>
        <taxon>rosids</taxon>
        <taxon>fabids</taxon>
        <taxon>Fabales</taxon>
        <taxon>Fabaceae</taxon>
        <taxon>Papilionoideae</taxon>
        <taxon>50 kb inversion clade</taxon>
        <taxon>genistoids sensu lato</taxon>
        <taxon>core genistoids</taxon>
        <taxon>Genisteae</taxon>
        <taxon>Lupinus</taxon>
    </lineage>
</organism>
<evidence type="ECO:0000259" key="5">
    <source>
        <dbReference type="PROSITE" id="PS51819"/>
    </source>
</evidence>
<dbReference type="Proteomes" id="UP000188354">
    <property type="component" value="Chromosome LG03"/>
</dbReference>
<feature type="domain" description="VOC" evidence="5">
    <location>
        <begin position="43"/>
        <end position="167"/>
    </location>
</feature>
<dbReference type="STRING" id="3871.A0A4P1RQA5"/>